<dbReference type="InterPro" id="IPR000504">
    <property type="entry name" value="RRM_dom"/>
</dbReference>
<dbReference type="SMART" id="SM00360">
    <property type="entry name" value="RRM"/>
    <property type="match status" value="3"/>
</dbReference>
<dbReference type="InterPro" id="IPR012677">
    <property type="entry name" value="Nucleotide-bd_a/b_plait_sf"/>
</dbReference>
<reference evidence="4" key="1">
    <citation type="submission" date="2018-07" db="EMBL/GenBank/DDBJ databases">
        <authorList>
            <person name="Quirk P.G."/>
            <person name="Krulwich T.A."/>
        </authorList>
    </citation>
    <scope>NUCLEOTIDE SEQUENCE</scope>
</reference>
<evidence type="ECO:0000256" key="2">
    <source>
        <dbReference type="PROSITE-ProRule" id="PRU00176"/>
    </source>
</evidence>
<name>A0A336M0D8_CULSO</name>
<dbReference type="GO" id="GO:0003723">
    <property type="term" value="F:RNA binding"/>
    <property type="evidence" value="ECO:0007669"/>
    <property type="project" value="UniProtKB-UniRule"/>
</dbReference>
<sequence length="412" mass="46088">MSKRSSDRNDKSEDNPPMSRLFIICSKNHTEEEFQEAFQPFGDVEEIYMVKDRHTGEKKGVCYVKFSKTSEAAKALEALNGKPIGPEGRSIKVVVASSRDKGNKRYADEEERYLRLFVIIPKEMTEDQLRDEFSNYGNVTDITILHSKNTKDGKCFAYIKFKKFSDTANAFECCDPKYKAVFAEPKPSKNDRDMNMSSYMNSYNDLMPMGRSGGGSGLGLGPMFDRDRDNRRMSDDLPHYGMTSQVQETTLSVICSPLLTQDQLWRLFDIIPGLDYCRLHDDMSSGNDLFSFGGSRGGGGGGDRDLPCNIPLPSQKPMAPVTAPCRKRLFIVCTNGPLPAPILKNAFCRFGDLIEVFLLPGKNCGYALFANEASAEDCMTTLHGAEIAGIRLKAMEADEPNQGRKRLRQDDN</sequence>
<gene>
    <name evidence="4" type="primary">CSON007493</name>
</gene>
<keyword evidence="1 2" id="KW-0694">RNA-binding</keyword>
<dbReference type="InterPro" id="IPR034203">
    <property type="entry name" value="RBM45_RRM1"/>
</dbReference>
<dbReference type="AlphaFoldDB" id="A0A336M0D8"/>
<dbReference type="PANTHER" id="PTHR48027">
    <property type="entry name" value="HETEROGENEOUS NUCLEAR RIBONUCLEOPROTEIN 87F-RELATED"/>
    <property type="match status" value="1"/>
</dbReference>
<dbReference type="Pfam" id="PF00076">
    <property type="entry name" value="RRM_1"/>
    <property type="match status" value="2"/>
</dbReference>
<organism evidence="4">
    <name type="scientific">Culicoides sonorensis</name>
    <name type="common">Biting midge</name>
    <dbReference type="NCBI Taxonomy" id="179676"/>
    <lineage>
        <taxon>Eukaryota</taxon>
        <taxon>Metazoa</taxon>
        <taxon>Ecdysozoa</taxon>
        <taxon>Arthropoda</taxon>
        <taxon>Hexapoda</taxon>
        <taxon>Insecta</taxon>
        <taxon>Pterygota</taxon>
        <taxon>Neoptera</taxon>
        <taxon>Endopterygota</taxon>
        <taxon>Diptera</taxon>
        <taxon>Nematocera</taxon>
        <taxon>Chironomoidea</taxon>
        <taxon>Ceratopogonidae</taxon>
        <taxon>Ceratopogoninae</taxon>
        <taxon>Culicoides</taxon>
        <taxon>Monoculicoides</taxon>
    </lineage>
</organism>
<dbReference type="OMA" id="MIPKTYT"/>
<evidence type="ECO:0000259" key="3">
    <source>
        <dbReference type="PROSITE" id="PS50102"/>
    </source>
</evidence>
<dbReference type="PROSITE" id="PS50102">
    <property type="entry name" value="RRM"/>
    <property type="match status" value="3"/>
</dbReference>
<accession>A0A336M0D8</accession>
<dbReference type="InterPro" id="IPR052462">
    <property type="entry name" value="SLIRP/GR-RBP-like"/>
</dbReference>
<dbReference type="VEuPathDB" id="VectorBase:CSON007493"/>
<feature type="domain" description="RRM" evidence="3">
    <location>
        <begin position="120"/>
        <end position="201"/>
    </location>
</feature>
<dbReference type="SUPFAM" id="SSF54928">
    <property type="entry name" value="RNA-binding domain, RBD"/>
    <property type="match status" value="2"/>
</dbReference>
<protein>
    <submittedName>
        <fullName evidence="4">CSON007493 protein</fullName>
    </submittedName>
</protein>
<dbReference type="InterPro" id="IPR035979">
    <property type="entry name" value="RBD_domain_sf"/>
</dbReference>
<proteinExistence type="predicted"/>
<evidence type="ECO:0000256" key="1">
    <source>
        <dbReference type="ARBA" id="ARBA00022884"/>
    </source>
</evidence>
<feature type="domain" description="RRM" evidence="3">
    <location>
        <begin position="19"/>
        <end position="98"/>
    </location>
</feature>
<dbReference type="EMBL" id="UFQT01000283">
    <property type="protein sequence ID" value="SSX22761.1"/>
    <property type="molecule type" value="Genomic_DNA"/>
</dbReference>
<dbReference type="CDD" id="cd12366">
    <property type="entry name" value="RRM1_RBM45"/>
    <property type="match status" value="1"/>
</dbReference>
<evidence type="ECO:0000313" key="4">
    <source>
        <dbReference type="EMBL" id="SSX22761.1"/>
    </source>
</evidence>
<feature type="domain" description="RRM" evidence="3">
    <location>
        <begin position="327"/>
        <end position="399"/>
    </location>
</feature>
<dbReference type="Gene3D" id="3.30.70.330">
    <property type="match status" value="3"/>
</dbReference>